<proteinExistence type="predicted"/>
<sequence length="122" mass="13798">MIEVETFESDFGSQFLGSSTVVSQPSNFLYAQFFEQESNETPAQYISRARELMSFAGGKRKIPNDLVFDMGRQIIIQGFVSGLYEESVKSKAIENRVMEVIFLEDLIKEGSSAIQTLPHLYL</sequence>
<reference evidence="1 2" key="1">
    <citation type="submission" date="2017-10" db="EMBL/GenBank/DDBJ databases">
        <title>Development of genomic resources for the powdery mildew, Erysiphe pulchra.</title>
        <authorList>
            <person name="Wadl P.A."/>
            <person name="Mack B.M."/>
            <person name="Moore G."/>
            <person name="Beltz S.B."/>
        </authorList>
    </citation>
    <scope>NUCLEOTIDE SEQUENCE [LARGE SCALE GENOMIC DNA]</scope>
    <source>
        <strain evidence="1">Cflorida</strain>
    </source>
</reference>
<evidence type="ECO:0000313" key="2">
    <source>
        <dbReference type="Proteomes" id="UP000237438"/>
    </source>
</evidence>
<comment type="caution">
    <text evidence="1">The sequence shown here is derived from an EMBL/GenBank/DDBJ whole genome shotgun (WGS) entry which is preliminary data.</text>
</comment>
<organism evidence="1 2">
    <name type="scientific">Erysiphe pulchra</name>
    <dbReference type="NCBI Taxonomy" id="225359"/>
    <lineage>
        <taxon>Eukaryota</taxon>
        <taxon>Fungi</taxon>
        <taxon>Dikarya</taxon>
        <taxon>Ascomycota</taxon>
        <taxon>Pezizomycotina</taxon>
        <taxon>Leotiomycetes</taxon>
        <taxon>Erysiphales</taxon>
        <taxon>Erysiphaceae</taxon>
        <taxon>Erysiphe</taxon>
    </lineage>
</organism>
<feature type="non-terminal residue" evidence="1">
    <location>
        <position position="122"/>
    </location>
</feature>
<dbReference type="EMBL" id="PEDP01002080">
    <property type="protein sequence ID" value="POS82936.1"/>
    <property type="molecule type" value="Genomic_DNA"/>
</dbReference>
<gene>
    <name evidence="1" type="ORF">EPUL_005607</name>
</gene>
<accession>A0A2S4PLL4</accession>
<keyword evidence="2" id="KW-1185">Reference proteome</keyword>
<name>A0A2S4PLL4_9PEZI</name>
<protein>
    <submittedName>
        <fullName evidence="1">Uncharacterized protein</fullName>
    </submittedName>
</protein>
<evidence type="ECO:0000313" key="1">
    <source>
        <dbReference type="EMBL" id="POS82936.1"/>
    </source>
</evidence>
<dbReference type="AlphaFoldDB" id="A0A2S4PLL4"/>
<dbReference type="Proteomes" id="UP000237438">
    <property type="component" value="Unassembled WGS sequence"/>
</dbReference>